<organism evidence="1">
    <name type="scientific">Rhipicephalus zambeziensis</name>
    <dbReference type="NCBI Taxonomy" id="60191"/>
    <lineage>
        <taxon>Eukaryota</taxon>
        <taxon>Metazoa</taxon>
        <taxon>Ecdysozoa</taxon>
        <taxon>Arthropoda</taxon>
        <taxon>Chelicerata</taxon>
        <taxon>Arachnida</taxon>
        <taxon>Acari</taxon>
        <taxon>Parasitiformes</taxon>
        <taxon>Ixodida</taxon>
        <taxon>Ixodoidea</taxon>
        <taxon>Ixodidae</taxon>
        <taxon>Rhipicephalinae</taxon>
        <taxon>Rhipicephalus</taxon>
        <taxon>Rhipicephalus</taxon>
    </lineage>
</organism>
<evidence type="ECO:0000313" key="1">
    <source>
        <dbReference type="EMBL" id="MAA13116.1"/>
    </source>
</evidence>
<dbReference type="EMBL" id="GFPF01001970">
    <property type="protein sequence ID" value="MAA13116.1"/>
    <property type="molecule type" value="Transcribed_RNA"/>
</dbReference>
<sequence length="103" mass="11254">MEMSDIAFHKFVVPVSLLLSDNRGTSALAFGPQIPEEHRSIIASRACNVENMIELPVNCLNTVGPMVGKSYCPCSTSVFVDVYSWCFCGKVFFGCPSLQQQSA</sequence>
<name>A0A224Y6C5_9ACAR</name>
<dbReference type="AlphaFoldDB" id="A0A224Y6C5"/>
<reference evidence="1" key="1">
    <citation type="journal article" date="2017" name="Parasit. Vectors">
        <title>Sialotranscriptomics of Rhipicephalus zambeziensis reveals intricate expression profiles of secretory proteins and suggests tight temporal transcriptional regulation during blood-feeding.</title>
        <authorList>
            <person name="de Castro M.H."/>
            <person name="de Klerk D."/>
            <person name="Pienaar R."/>
            <person name="Rees D.J.G."/>
            <person name="Mans B.J."/>
        </authorList>
    </citation>
    <scope>NUCLEOTIDE SEQUENCE</scope>
    <source>
        <tissue evidence="1">Salivary glands</tissue>
    </source>
</reference>
<proteinExistence type="predicted"/>
<protein>
    <submittedName>
        <fullName evidence="1">Uncharacterized protein</fullName>
    </submittedName>
</protein>
<accession>A0A224Y6C5</accession>